<feature type="signal peptide" evidence="2">
    <location>
        <begin position="1"/>
        <end position="24"/>
    </location>
</feature>
<name>A0ABR1JKU4_9AGAR</name>
<dbReference type="Proteomes" id="UP001498398">
    <property type="component" value="Unassembled WGS sequence"/>
</dbReference>
<comment type="caution">
    <text evidence="3">The sequence shown here is derived from an EMBL/GenBank/DDBJ whole genome shotgun (WGS) entry which is preliminary data.</text>
</comment>
<proteinExistence type="predicted"/>
<evidence type="ECO:0000313" key="4">
    <source>
        <dbReference type="Proteomes" id="UP001498398"/>
    </source>
</evidence>
<keyword evidence="2" id="KW-0732">Signal</keyword>
<feature type="region of interest" description="Disordered" evidence="1">
    <location>
        <begin position="94"/>
        <end position="120"/>
    </location>
</feature>
<evidence type="ECO:0000256" key="1">
    <source>
        <dbReference type="SAM" id="MobiDB-lite"/>
    </source>
</evidence>
<gene>
    <name evidence="3" type="ORF">VKT23_007437</name>
</gene>
<keyword evidence="4" id="KW-1185">Reference proteome</keyword>
<feature type="chain" id="PRO_5046185123" evidence="2">
    <location>
        <begin position="25"/>
        <end position="140"/>
    </location>
</feature>
<dbReference type="EMBL" id="JBANRG010000010">
    <property type="protein sequence ID" value="KAK7462861.1"/>
    <property type="molecule type" value="Genomic_DNA"/>
</dbReference>
<evidence type="ECO:0000313" key="3">
    <source>
        <dbReference type="EMBL" id="KAK7462861.1"/>
    </source>
</evidence>
<evidence type="ECO:0000256" key="2">
    <source>
        <dbReference type="SAM" id="SignalP"/>
    </source>
</evidence>
<accession>A0ABR1JKU4</accession>
<sequence length="140" mass="16225">MQVHKSVILVISTLLCSSNVQVQSRQSFATHYKLKVAHHDFDPPHRQHLTMVLKDLPMITLIRGTNLCMYHITRTQSFFTPVWCLMREQRHQQTLARTTSSGGGSRHHINNKPPAYPNPYDRIVQTEHKRSGWGNVDDRN</sequence>
<reference evidence="3 4" key="1">
    <citation type="submission" date="2024-01" db="EMBL/GenBank/DDBJ databases">
        <title>A draft genome for the cacao thread blight pathogen Marasmiellus scandens.</title>
        <authorList>
            <person name="Baruah I.K."/>
            <person name="Leung J."/>
            <person name="Bukari Y."/>
            <person name="Amoako-Attah I."/>
            <person name="Meinhardt L.W."/>
            <person name="Bailey B.A."/>
            <person name="Cohen S.P."/>
        </authorList>
    </citation>
    <scope>NUCLEOTIDE SEQUENCE [LARGE SCALE GENOMIC DNA]</scope>
    <source>
        <strain evidence="3 4">GH-19</strain>
    </source>
</reference>
<protein>
    <submittedName>
        <fullName evidence="3">Uncharacterized protein</fullName>
    </submittedName>
</protein>
<organism evidence="3 4">
    <name type="scientific">Marasmiellus scandens</name>
    <dbReference type="NCBI Taxonomy" id="2682957"/>
    <lineage>
        <taxon>Eukaryota</taxon>
        <taxon>Fungi</taxon>
        <taxon>Dikarya</taxon>
        <taxon>Basidiomycota</taxon>
        <taxon>Agaricomycotina</taxon>
        <taxon>Agaricomycetes</taxon>
        <taxon>Agaricomycetidae</taxon>
        <taxon>Agaricales</taxon>
        <taxon>Marasmiineae</taxon>
        <taxon>Omphalotaceae</taxon>
        <taxon>Marasmiellus</taxon>
    </lineage>
</organism>